<organism evidence="1 2">
    <name type="scientific">Caerostris darwini</name>
    <dbReference type="NCBI Taxonomy" id="1538125"/>
    <lineage>
        <taxon>Eukaryota</taxon>
        <taxon>Metazoa</taxon>
        <taxon>Ecdysozoa</taxon>
        <taxon>Arthropoda</taxon>
        <taxon>Chelicerata</taxon>
        <taxon>Arachnida</taxon>
        <taxon>Araneae</taxon>
        <taxon>Araneomorphae</taxon>
        <taxon>Entelegynae</taxon>
        <taxon>Araneoidea</taxon>
        <taxon>Araneidae</taxon>
        <taxon>Caerostris</taxon>
    </lineage>
</organism>
<dbReference type="EMBL" id="BPLQ01014668">
    <property type="protein sequence ID" value="GIY81787.1"/>
    <property type="molecule type" value="Genomic_DNA"/>
</dbReference>
<name>A0AAV4WGB4_9ARAC</name>
<gene>
    <name evidence="1" type="ORF">CDAR_512281</name>
</gene>
<evidence type="ECO:0000313" key="1">
    <source>
        <dbReference type="EMBL" id="GIY81787.1"/>
    </source>
</evidence>
<reference evidence="1 2" key="1">
    <citation type="submission" date="2021-06" db="EMBL/GenBank/DDBJ databases">
        <title>Caerostris darwini draft genome.</title>
        <authorList>
            <person name="Kono N."/>
            <person name="Arakawa K."/>
        </authorList>
    </citation>
    <scope>NUCLEOTIDE SEQUENCE [LARGE SCALE GENOMIC DNA]</scope>
</reference>
<sequence>MKSEIRVQLTFNSSSTEGEKVQKESLPPHKIILLAVQRCCAKRRELRSFTGPNRPDLLDRVRSLRWARDVDLMHIVWGGAPRIIGKREIRRWTNISFFSFPFW</sequence>
<dbReference type="Proteomes" id="UP001054837">
    <property type="component" value="Unassembled WGS sequence"/>
</dbReference>
<comment type="caution">
    <text evidence="1">The sequence shown here is derived from an EMBL/GenBank/DDBJ whole genome shotgun (WGS) entry which is preliminary data.</text>
</comment>
<evidence type="ECO:0000313" key="2">
    <source>
        <dbReference type="Proteomes" id="UP001054837"/>
    </source>
</evidence>
<protein>
    <submittedName>
        <fullName evidence="1">Uncharacterized protein</fullName>
    </submittedName>
</protein>
<keyword evidence="2" id="KW-1185">Reference proteome</keyword>
<dbReference type="AlphaFoldDB" id="A0AAV4WGB4"/>
<proteinExistence type="predicted"/>
<accession>A0AAV4WGB4</accession>